<dbReference type="Proteomes" id="UP000428333">
    <property type="component" value="Linkage Group LG10"/>
</dbReference>
<evidence type="ECO:0008006" key="12">
    <source>
        <dbReference type="Google" id="ProtNLM"/>
    </source>
</evidence>
<feature type="region of interest" description="Disordered" evidence="6">
    <location>
        <begin position="1"/>
        <end position="23"/>
    </location>
</feature>
<protein>
    <recommendedName>
        <fullName evidence="12">Peptidase M16 N-terminal domain-containing protein</fullName>
    </recommendedName>
</protein>
<dbReference type="InterPro" id="IPR007863">
    <property type="entry name" value="Peptidase_M16_C"/>
</dbReference>
<dbReference type="EMBL" id="QEFC01002734">
    <property type="protein sequence ID" value="KAE9450975.1"/>
    <property type="molecule type" value="Genomic_DNA"/>
</dbReference>
<dbReference type="InterPro" id="IPR011249">
    <property type="entry name" value="Metalloenz_LuxS/M16"/>
</dbReference>
<feature type="domain" description="Peptidase M16 C-terminal" evidence="9">
    <location>
        <begin position="1033"/>
        <end position="1125"/>
    </location>
</feature>
<dbReference type="SUPFAM" id="SSF63411">
    <property type="entry name" value="LuxS/MPP-like metallohydrolase"/>
    <property type="match status" value="2"/>
</dbReference>
<dbReference type="PANTHER" id="PTHR43690:SF33">
    <property type="entry name" value="STROMAL PROCESSING PEPTIDASE, CHLOROPLASTIC"/>
    <property type="match status" value="1"/>
</dbReference>
<sequence length="1229" mass="136761">MNLTALSPHPPTHQYAMNQRGKPRTKVAYLRRSFLSQPSLTGDLHPPSLLPPPSSLQPTHLSAPLCPVLLRQLGPLYLSLCYLYLSLCYMYLYLLANADTDLGGCSGGPVMEELVGQYTLGRNAISENGILPCLMNIRPEHQININVSVAYVIGPEDRLVSMDLHQESFQTNLLFTYPGIDLAMAFSLKVKQVHVPHATVGPEEPHAASIIMPGGILEEESLDSLDLEMERIELERILSTKLPSHPKLYRGQLRNGLRYLILPNKVPANSAVALLLYCLLTYGIGSATSLFVVSVGSIARTLSICDMTGLVSVTLAADGYKEQGYEIVAQILRDFCSISLFDDVWLQGLVVALLFCLVQGSAGLGYKFEVFMGNMFEAHMKVHVGSIDEEDDEQGIAHMIEHVAFLGSKKREKLLGTGARSNAYTDFHHTVYHIHSPTCTKDSDDDLLPPVLDALNEVFSDVLKYIDVHDSFSPQFLASRVEKERKAILSELQMMNTIEYRVDCQAAFGQTGPGNQTVASSTPSAFGGIASFLVPKLPAGMAGNFSQDKSVGSTEQSKILQKERHIDRPPVEHNWSIPWSNENVKPPQIFQHELLQNFSINMFCKIPVNKVQTYGDLRNFLMKRIFLSALHFRINTRYKSSNPPFTSIELDHSDSGREGCTVTTLTVNAEPKNWQSAIKVAVKEVRRLKEFGVTKGELARYMDALLKDSEQLAAMIDNVSSVDNLDFIMESDALGHTVMDHRQGHESLVAVSGTVTLEEVNSVGANVLEFVADFGKPSAPHPAAIVACVPKKIHVDGIGEAEFEITPKHIFCMLMLTYSFVHGLQLQVPKELITSPQLQELRLQHRPSFIPIAPENGSKIYDTETGIIQQRLSNGIAVNYKVSRSETKGGVMRLIVGGGRAAEMPNSKGAVVLGVRTLSEGGRVGDFSREQVELFCVNHLINCSLESTEEFICMEFRFTLRDNGMRAAFQLLHMVLEHSVWLEDAFDRARQLYLSYYRSIPKSLERSIAHKLLIAMLNGDERFVEPTPKSLENLTLESVRGAVMNQFVSNNMEVSVVGDFSEEDIETCILDYLGTVSATGDLKMTNEYSPITYRPYPHDLQFQQVFLKDTEERACALIAGPAPNRWGLTSEGIDLFESIGNMSADNGETFLYKNFRFHHCVVLAGYWIENISSINQFSECIVGMLEAAQHMRKSIDMDFAVENNCNLDLIHAGGYLRSRGRSRTSWLRL</sequence>
<dbReference type="AlphaFoldDB" id="A0A6A4KZP5"/>
<evidence type="ECO:0000256" key="4">
    <source>
        <dbReference type="ARBA" id="ARBA00022833"/>
    </source>
</evidence>
<keyword evidence="11" id="KW-1185">Reference proteome</keyword>
<dbReference type="Pfam" id="PF00675">
    <property type="entry name" value="Peptidase_M16"/>
    <property type="match status" value="1"/>
</dbReference>
<evidence type="ECO:0000256" key="1">
    <source>
        <dbReference type="ARBA" id="ARBA00007261"/>
    </source>
</evidence>
<feature type="domain" description="Peptidase M16 C-terminal" evidence="9">
    <location>
        <begin position="552"/>
        <end position="705"/>
    </location>
</feature>
<dbReference type="GO" id="GO:0008237">
    <property type="term" value="F:metallopeptidase activity"/>
    <property type="evidence" value="ECO:0007669"/>
    <property type="project" value="UniProtKB-KW"/>
</dbReference>
<feature type="domain" description="Peptidase M16 N-terminal" evidence="8">
    <location>
        <begin position="379"/>
        <end position="497"/>
    </location>
</feature>
<evidence type="ECO:0000259" key="8">
    <source>
        <dbReference type="Pfam" id="PF00675"/>
    </source>
</evidence>
<evidence type="ECO:0000256" key="6">
    <source>
        <dbReference type="SAM" id="MobiDB-lite"/>
    </source>
</evidence>
<evidence type="ECO:0000256" key="7">
    <source>
        <dbReference type="SAM" id="Phobius"/>
    </source>
</evidence>
<evidence type="ECO:0000256" key="3">
    <source>
        <dbReference type="ARBA" id="ARBA00022801"/>
    </source>
</evidence>
<evidence type="ECO:0000256" key="2">
    <source>
        <dbReference type="ARBA" id="ARBA00022670"/>
    </source>
</evidence>
<feature type="transmembrane region" description="Helical" evidence="7">
    <location>
        <begin position="344"/>
        <end position="366"/>
    </location>
</feature>
<proteinExistence type="inferred from homology"/>
<name>A0A6A4KZP5_9ERIC</name>
<dbReference type="PANTHER" id="PTHR43690">
    <property type="entry name" value="NARDILYSIN"/>
    <property type="match status" value="1"/>
</dbReference>
<keyword evidence="7" id="KW-0472">Membrane</keyword>
<keyword evidence="2" id="KW-0645">Protease</keyword>
<reference evidence="10 11" key="1">
    <citation type="journal article" date="2019" name="Genome Biol. Evol.">
        <title>The Rhododendron genome and chromosomal organization provide insight into shared whole-genome duplications across the heath family (Ericaceae).</title>
        <authorList>
            <person name="Soza V.L."/>
            <person name="Lindsley D."/>
            <person name="Waalkes A."/>
            <person name="Ramage E."/>
            <person name="Patwardhan R.P."/>
            <person name="Burton J.N."/>
            <person name="Adey A."/>
            <person name="Kumar A."/>
            <person name="Qiu R."/>
            <person name="Shendure J."/>
            <person name="Hall B."/>
        </authorList>
    </citation>
    <scope>NUCLEOTIDE SEQUENCE [LARGE SCALE GENOMIC DNA]</scope>
    <source>
        <strain evidence="10">RSF 1966-606</strain>
    </source>
</reference>
<dbReference type="Pfam" id="PF05193">
    <property type="entry name" value="Peptidase_M16_C"/>
    <property type="match status" value="2"/>
</dbReference>
<keyword evidence="5" id="KW-0482">Metalloprotease</keyword>
<comment type="caution">
    <text evidence="10">The sequence shown here is derived from an EMBL/GenBank/DDBJ whole genome shotgun (WGS) entry which is preliminary data.</text>
</comment>
<keyword evidence="7" id="KW-1133">Transmembrane helix</keyword>
<dbReference type="InterPro" id="IPR011765">
    <property type="entry name" value="Pept_M16_N"/>
</dbReference>
<evidence type="ECO:0000313" key="11">
    <source>
        <dbReference type="Proteomes" id="UP000428333"/>
    </source>
</evidence>
<dbReference type="GO" id="GO:0006508">
    <property type="term" value="P:proteolysis"/>
    <property type="evidence" value="ECO:0007669"/>
    <property type="project" value="UniProtKB-KW"/>
</dbReference>
<comment type="similarity">
    <text evidence="1">Belongs to the peptidase M16 family.</text>
</comment>
<feature type="transmembrane region" description="Helical" evidence="7">
    <location>
        <begin position="274"/>
        <end position="299"/>
    </location>
</feature>
<keyword evidence="4" id="KW-0862">Zinc</keyword>
<dbReference type="InterPro" id="IPR050626">
    <property type="entry name" value="Peptidase_M16"/>
</dbReference>
<accession>A0A6A4KZP5</accession>
<organism evidence="10 11">
    <name type="scientific">Rhododendron williamsianum</name>
    <dbReference type="NCBI Taxonomy" id="262921"/>
    <lineage>
        <taxon>Eukaryota</taxon>
        <taxon>Viridiplantae</taxon>
        <taxon>Streptophyta</taxon>
        <taxon>Embryophyta</taxon>
        <taxon>Tracheophyta</taxon>
        <taxon>Spermatophyta</taxon>
        <taxon>Magnoliopsida</taxon>
        <taxon>eudicotyledons</taxon>
        <taxon>Gunneridae</taxon>
        <taxon>Pentapetalae</taxon>
        <taxon>asterids</taxon>
        <taxon>Ericales</taxon>
        <taxon>Ericaceae</taxon>
        <taxon>Ericoideae</taxon>
        <taxon>Rhodoreae</taxon>
        <taxon>Rhododendron</taxon>
    </lineage>
</organism>
<evidence type="ECO:0000313" key="10">
    <source>
        <dbReference type="EMBL" id="KAE9450975.1"/>
    </source>
</evidence>
<dbReference type="GO" id="GO:0046872">
    <property type="term" value="F:metal ion binding"/>
    <property type="evidence" value="ECO:0007669"/>
    <property type="project" value="InterPro"/>
</dbReference>
<keyword evidence="3" id="KW-0378">Hydrolase</keyword>
<evidence type="ECO:0000259" key="9">
    <source>
        <dbReference type="Pfam" id="PF05193"/>
    </source>
</evidence>
<dbReference type="Gene3D" id="3.30.830.10">
    <property type="entry name" value="Metalloenzyme, LuxS/M16 peptidase-like"/>
    <property type="match status" value="3"/>
</dbReference>
<evidence type="ECO:0000256" key="5">
    <source>
        <dbReference type="ARBA" id="ARBA00023049"/>
    </source>
</evidence>
<feature type="non-terminal residue" evidence="10">
    <location>
        <position position="1"/>
    </location>
</feature>
<keyword evidence="7" id="KW-0812">Transmembrane</keyword>
<dbReference type="OrthoDB" id="952271at2759"/>
<gene>
    <name evidence="10" type="ORF">C3L33_17141</name>
</gene>